<keyword evidence="4" id="KW-1185">Reference proteome</keyword>
<reference evidence="3 4" key="1">
    <citation type="submission" date="2016-02" db="EMBL/GenBank/DDBJ databases">
        <title>Complete genome sequence and transcriptome regulation of the pentose utilising yeast Sugiyamaella lignohabitans.</title>
        <authorList>
            <person name="Bellasio M."/>
            <person name="Peymann A."/>
            <person name="Valli M."/>
            <person name="Sipitzky M."/>
            <person name="Graf A."/>
            <person name="Sauer M."/>
            <person name="Marx H."/>
            <person name="Mattanovich D."/>
        </authorList>
    </citation>
    <scope>NUCLEOTIDE SEQUENCE [LARGE SCALE GENOMIC DNA]</scope>
    <source>
        <strain evidence="3 4">CBS 10342</strain>
    </source>
</reference>
<accession>A0A167DKS2</accession>
<dbReference type="OrthoDB" id="534815at2759"/>
<feature type="compositionally biased region" description="Basic and acidic residues" evidence="1">
    <location>
        <begin position="398"/>
        <end position="410"/>
    </location>
</feature>
<evidence type="ECO:0000256" key="1">
    <source>
        <dbReference type="SAM" id="MobiDB-lite"/>
    </source>
</evidence>
<gene>
    <name evidence="3" type="ORF">AWJ20_1300</name>
</gene>
<dbReference type="EMBL" id="CP014501">
    <property type="protein sequence ID" value="ANB13022.1"/>
    <property type="molecule type" value="Genomic_DNA"/>
</dbReference>
<dbReference type="AlphaFoldDB" id="A0A167DKS2"/>
<dbReference type="Pfam" id="PF22766">
    <property type="entry name" value="ZW10_C2"/>
    <property type="match status" value="1"/>
</dbReference>
<sequence>MTHPVIELLESEVLSPESSAKKKDQPYFFELENDTEWASGIFCQAGLDEISRGLDKTIETFIDELVSLTESTSPIELVVQSEREASLAREIDENFTHAKAVNDLWILRSGVQEVDVLVELGELAQALSSLDTLRSRLDVFGKTYPGSILEIDIKSHIESIAKTIKDRLENGWTNAIVFGTDDKSNSLTVKQTIQDDLTLQSVYEALQVLDTKDKVGLKSNRVDYLLRTIERNIIDPILSLKVSSANVIEDKLELALENSDKKPDVNAILEALTTAVKFLQDSFDPPLLSVVIAKRFASIIIRKLTSSTLPGLFPETSKGLSLFKKQLGIVIDFETFLNQIKWISPSTRDLSNWVDDFTNEWVIYRKTTYFDELRLAVFSGIELEGYSAREGATGTEVSKTRDKKELKASDSNDEWNWNDEEDHNNEDDKSQPSEKGNSYNDDQAEEDSWGWGEEGDEGDVKQKTFDIPQSRDDSQALETSQEQLTFLTKMTISTNVNAIARIIEKFAAEVMDQTTSLTNHVSDIVDLYQSLLPLIYNTSVPSPLIISYNDLVALATEAETGSIPHVSEKTTEQLKQLANAQLTKVLEESQSKILSYLTKANRFEDCTGENLESSELAIAGVMGFMRNRAEEWKQYTSYPVTVQLLGSVLETAVAAIIEAIESHQDISEEESVQLSNIITTITTLEEIFDNPQVERKEGQSFAAFYVPSWIKFQYLNEILQSKLADITYMHSNGALVDFSSSELTRLIKALFVDSEYRRRAIDEVSGL</sequence>
<protein>
    <recommendedName>
        <fullName evidence="2">ZW10 C-terminal helical domain-containing protein</fullName>
    </recommendedName>
</protein>
<feature type="region of interest" description="Disordered" evidence="1">
    <location>
        <begin position="390"/>
        <end position="460"/>
    </location>
</feature>
<name>A0A167DKS2_9ASCO</name>
<dbReference type="Gene3D" id="1.10.357.150">
    <property type="match status" value="1"/>
</dbReference>
<dbReference type="RefSeq" id="XP_018735499.1">
    <property type="nucleotide sequence ID" value="XM_018878169.1"/>
</dbReference>
<dbReference type="PANTHER" id="PTHR12205">
    <property type="entry name" value="CENTROMERE/KINETOCHORE PROTEIN ZW10"/>
    <property type="match status" value="1"/>
</dbReference>
<feature type="compositionally biased region" description="Acidic residues" evidence="1">
    <location>
        <begin position="442"/>
        <end position="457"/>
    </location>
</feature>
<dbReference type="PANTHER" id="PTHR12205:SF0">
    <property type="entry name" value="CENTROMERE_KINETOCHORE PROTEIN ZW10 HOMOLOG"/>
    <property type="match status" value="1"/>
</dbReference>
<proteinExistence type="predicted"/>
<evidence type="ECO:0000259" key="2">
    <source>
        <dbReference type="Pfam" id="PF22766"/>
    </source>
</evidence>
<organism evidence="3 4">
    <name type="scientific">Sugiyamaella lignohabitans</name>
    <dbReference type="NCBI Taxonomy" id="796027"/>
    <lineage>
        <taxon>Eukaryota</taxon>
        <taxon>Fungi</taxon>
        <taxon>Dikarya</taxon>
        <taxon>Ascomycota</taxon>
        <taxon>Saccharomycotina</taxon>
        <taxon>Dipodascomycetes</taxon>
        <taxon>Dipodascales</taxon>
        <taxon>Trichomonascaceae</taxon>
        <taxon>Sugiyamaella</taxon>
    </lineage>
</organism>
<dbReference type="GO" id="GO:1990423">
    <property type="term" value="C:RZZ complex"/>
    <property type="evidence" value="ECO:0007669"/>
    <property type="project" value="TreeGrafter"/>
</dbReference>
<dbReference type="Proteomes" id="UP000189580">
    <property type="component" value="Chromosome a"/>
</dbReference>
<evidence type="ECO:0000313" key="4">
    <source>
        <dbReference type="Proteomes" id="UP000189580"/>
    </source>
</evidence>
<dbReference type="GO" id="GO:0006888">
    <property type="term" value="P:endoplasmic reticulum to Golgi vesicle-mediated transport"/>
    <property type="evidence" value="ECO:0007669"/>
    <property type="project" value="TreeGrafter"/>
</dbReference>
<evidence type="ECO:0000313" key="3">
    <source>
        <dbReference type="EMBL" id="ANB13022.1"/>
    </source>
</evidence>
<dbReference type="GO" id="GO:0005737">
    <property type="term" value="C:cytoplasm"/>
    <property type="evidence" value="ECO:0007669"/>
    <property type="project" value="GOC"/>
</dbReference>
<dbReference type="InterPro" id="IPR046362">
    <property type="entry name" value="Zw10/DSL1_C_sf"/>
</dbReference>
<dbReference type="GO" id="GO:0007094">
    <property type="term" value="P:mitotic spindle assembly checkpoint signaling"/>
    <property type="evidence" value="ECO:0007669"/>
    <property type="project" value="TreeGrafter"/>
</dbReference>
<dbReference type="InterPro" id="IPR055148">
    <property type="entry name" value="ZW10_C_2"/>
</dbReference>
<dbReference type="KEGG" id="slb:AWJ20_1300"/>
<dbReference type="GeneID" id="30033088"/>
<feature type="domain" description="ZW10 C-terminal helical" evidence="2">
    <location>
        <begin position="618"/>
        <end position="762"/>
    </location>
</feature>
<feature type="compositionally biased region" description="Acidic residues" evidence="1">
    <location>
        <begin position="411"/>
        <end position="425"/>
    </location>
</feature>